<gene>
    <name evidence="1" type="ORF">MarbSA_12040</name>
</gene>
<reference evidence="1" key="1">
    <citation type="submission" date="2019-06" db="EMBL/GenBank/DDBJ databases">
        <title>Complete genome sequence of Methanobrevibacter arboriphilus strain SA.</title>
        <authorList>
            <person name="Asakawa S."/>
        </authorList>
    </citation>
    <scope>NUCLEOTIDE SEQUENCE</scope>
    <source>
        <strain evidence="1">SA</strain>
    </source>
</reference>
<organism evidence="1 2">
    <name type="scientific">Methanobrevibacter arboriphilus</name>
    <dbReference type="NCBI Taxonomy" id="39441"/>
    <lineage>
        <taxon>Archaea</taxon>
        <taxon>Methanobacteriati</taxon>
        <taxon>Methanobacteriota</taxon>
        <taxon>Methanomada group</taxon>
        <taxon>Methanobacteria</taxon>
        <taxon>Methanobacteriales</taxon>
        <taxon>Methanobacteriaceae</taxon>
        <taxon>Methanobrevibacter</taxon>
    </lineage>
</organism>
<dbReference type="Proteomes" id="UP000825015">
    <property type="component" value="Chromosome"/>
</dbReference>
<protein>
    <submittedName>
        <fullName evidence="1">Uncharacterized protein</fullName>
    </submittedName>
</protein>
<name>A0ACA8R453_METAZ</name>
<proteinExistence type="predicted"/>
<dbReference type="EMBL" id="AP019779">
    <property type="protein sequence ID" value="BBL62164.1"/>
    <property type="molecule type" value="Genomic_DNA"/>
</dbReference>
<evidence type="ECO:0000313" key="2">
    <source>
        <dbReference type="Proteomes" id="UP000825015"/>
    </source>
</evidence>
<keyword evidence="2" id="KW-1185">Reference proteome</keyword>
<evidence type="ECO:0000313" key="1">
    <source>
        <dbReference type="EMBL" id="BBL62164.1"/>
    </source>
</evidence>
<accession>A0ACA8R453</accession>
<sequence length="65" mass="7137">MFPLIPIAPGIITKSPGNAAKKLVIFPIIMPANKSPIAHIKRAINASLNTSFVSLKKYLNLWPIR</sequence>